<accession>X1FPM9</accession>
<feature type="non-terminal residue" evidence="1">
    <location>
        <position position="1"/>
    </location>
</feature>
<name>X1FPM9_9ZZZZ</name>
<protein>
    <submittedName>
        <fullName evidence="1">Uncharacterized protein</fullName>
    </submittedName>
</protein>
<sequence>VHISPPFLRAYNLRGIKKWQGQLFIWHHEFVYINIKQNVQEF</sequence>
<evidence type="ECO:0000313" key="1">
    <source>
        <dbReference type="EMBL" id="GAH31334.1"/>
    </source>
</evidence>
<reference evidence="1" key="1">
    <citation type="journal article" date="2014" name="Front. Microbiol.">
        <title>High frequency of phylogenetically diverse reductive dehalogenase-homologous genes in deep subseafloor sedimentary metagenomes.</title>
        <authorList>
            <person name="Kawai M."/>
            <person name="Futagami T."/>
            <person name="Toyoda A."/>
            <person name="Takaki Y."/>
            <person name="Nishi S."/>
            <person name="Hori S."/>
            <person name="Arai W."/>
            <person name="Tsubouchi T."/>
            <person name="Morono Y."/>
            <person name="Uchiyama I."/>
            <person name="Ito T."/>
            <person name="Fujiyama A."/>
            <person name="Inagaki F."/>
            <person name="Takami H."/>
        </authorList>
    </citation>
    <scope>NUCLEOTIDE SEQUENCE</scope>
    <source>
        <strain evidence="1">Expedition CK06-06</strain>
    </source>
</reference>
<organism evidence="1">
    <name type="scientific">marine sediment metagenome</name>
    <dbReference type="NCBI Taxonomy" id="412755"/>
    <lineage>
        <taxon>unclassified sequences</taxon>
        <taxon>metagenomes</taxon>
        <taxon>ecological metagenomes</taxon>
    </lineage>
</organism>
<dbReference type="AlphaFoldDB" id="X1FPM9"/>
<comment type="caution">
    <text evidence="1">The sequence shown here is derived from an EMBL/GenBank/DDBJ whole genome shotgun (WGS) entry which is preliminary data.</text>
</comment>
<gene>
    <name evidence="1" type="ORF">S03H2_25036</name>
</gene>
<proteinExistence type="predicted"/>
<dbReference type="EMBL" id="BARU01014063">
    <property type="protein sequence ID" value="GAH31334.1"/>
    <property type="molecule type" value="Genomic_DNA"/>
</dbReference>